<dbReference type="EMBL" id="JAQQWM010000005">
    <property type="protein sequence ID" value="KAK8063354.1"/>
    <property type="molecule type" value="Genomic_DNA"/>
</dbReference>
<keyword evidence="2" id="KW-0472">Membrane</keyword>
<feature type="transmembrane region" description="Helical" evidence="2">
    <location>
        <begin position="112"/>
        <end position="130"/>
    </location>
</feature>
<sequence>MTSHQKQDPTSTTRILLNFPCAHYRMWKVSPKGAAYLESIYVKKGATVEEGIILVDQQSCYACRWPETLKRFYLLPTWGNDDIFPGDGISKSITNNMTQAELTRHTKATRALRAYMATALIALFIQHPLLHGRQLAMLSCLWDRAATELGRKIDFDFGRLADDVYEVIVALTDAAELNGGDDEVSAFLGAGQDMDGERLVAKIEKELTKADAEGGEATGEDEARLKKAGAPKMGPDARGVEGMIYRGQMLEEMAGPSAKVTSSQGQGGEKSERKQAPRRGILARLFSKKKLCI</sequence>
<reference evidence="3 4" key="1">
    <citation type="submission" date="2023-01" db="EMBL/GenBank/DDBJ databases">
        <title>Analysis of 21 Apiospora genomes using comparative genomics revels a genus with tremendous synthesis potential of carbohydrate active enzymes and secondary metabolites.</title>
        <authorList>
            <person name="Sorensen T."/>
        </authorList>
    </citation>
    <scope>NUCLEOTIDE SEQUENCE [LARGE SCALE GENOMIC DNA]</scope>
    <source>
        <strain evidence="3 4">CBS 83171</strain>
    </source>
</reference>
<keyword evidence="2" id="KW-1133">Transmembrane helix</keyword>
<organism evidence="3 4">
    <name type="scientific">Apiospora saccharicola</name>
    <dbReference type="NCBI Taxonomy" id="335842"/>
    <lineage>
        <taxon>Eukaryota</taxon>
        <taxon>Fungi</taxon>
        <taxon>Dikarya</taxon>
        <taxon>Ascomycota</taxon>
        <taxon>Pezizomycotina</taxon>
        <taxon>Sordariomycetes</taxon>
        <taxon>Xylariomycetidae</taxon>
        <taxon>Amphisphaeriales</taxon>
        <taxon>Apiosporaceae</taxon>
        <taxon>Apiospora</taxon>
    </lineage>
</organism>
<evidence type="ECO:0000256" key="2">
    <source>
        <dbReference type="SAM" id="Phobius"/>
    </source>
</evidence>
<keyword evidence="2" id="KW-0812">Transmembrane</keyword>
<evidence type="ECO:0000313" key="3">
    <source>
        <dbReference type="EMBL" id="KAK8063354.1"/>
    </source>
</evidence>
<name>A0ABR1UWN7_9PEZI</name>
<keyword evidence="4" id="KW-1185">Reference proteome</keyword>
<comment type="caution">
    <text evidence="3">The sequence shown here is derived from an EMBL/GenBank/DDBJ whole genome shotgun (WGS) entry which is preliminary data.</text>
</comment>
<feature type="region of interest" description="Disordered" evidence="1">
    <location>
        <begin position="210"/>
        <end position="238"/>
    </location>
</feature>
<accession>A0ABR1UWN7</accession>
<dbReference type="Proteomes" id="UP001446871">
    <property type="component" value="Unassembled WGS sequence"/>
</dbReference>
<evidence type="ECO:0000256" key="1">
    <source>
        <dbReference type="SAM" id="MobiDB-lite"/>
    </source>
</evidence>
<proteinExistence type="predicted"/>
<feature type="region of interest" description="Disordered" evidence="1">
    <location>
        <begin position="251"/>
        <end position="282"/>
    </location>
</feature>
<protein>
    <submittedName>
        <fullName evidence="3">Uncharacterized protein</fullName>
    </submittedName>
</protein>
<gene>
    <name evidence="3" type="ORF">PG996_008006</name>
</gene>
<evidence type="ECO:0000313" key="4">
    <source>
        <dbReference type="Proteomes" id="UP001446871"/>
    </source>
</evidence>